<evidence type="ECO:0000256" key="4">
    <source>
        <dbReference type="ARBA" id="ARBA00023002"/>
    </source>
</evidence>
<keyword evidence="4" id="KW-0560">Oxidoreductase</keyword>
<dbReference type="EMBL" id="ML995815">
    <property type="protein sequence ID" value="KAF2772406.1"/>
    <property type="molecule type" value="Genomic_DNA"/>
</dbReference>
<keyword evidence="5" id="KW-0503">Monooxygenase</keyword>
<dbReference type="InterPro" id="IPR036188">
    <property type="entry name" value="FAD/NAD-bd_sf"/>
</dbReference>
<dbReference type="GO" id="GO:0004497">
    <property type="term" value="F:monooxygenase activity"/>
    <property type="evidence" value="ECO:0007669"/>
    <property type="project" value="UniProtKB-KW"/>
</dbReference>
<dbReference type="GO" id="GO:0071949">
    <property type="term" value="F:FAD binding"/>
    <property type="evidence" value="ECO:0007669"/>
    <property type="project" value="InterPro"/>
</dbReference>
<dbReference type="Proteomes" id="UP000799436">
    <property type="component" value="Unassembled WGS sequence"/>
</dbReference>
<keyword evidence="8" id="KW-1185">Reference proteome</keyword>
<gene>
    <name evidence="7" type="ORF">EJ03DRAFT_307442</name>
</gene>
<keyword evidence="3" id="KW-0274">FAD</keyword>
<evidence type="ECO:0000256" key="1">
    <source>
        <dbReference type="ARBA" id="ARBA00007992"/>
    </source>
</evidence>
<comment type="similarity">
    <text evidence="1">Belongs to the paxM FAD-dependent monooxygenase family.</text>
</comment>
<evidence type="ECO:0000256" key="5">
    <source>
        <dbReference type="ARBA" id="ARBA00023033"/>
    </source>
</evidence>
<dbReference type="PRINTS" id="PR00420">
    <property type="entry name" value="RNGMNOXGNASE"/>
</dbReference>
<name>A0A6G1LHS2_9PEZI</name>
<evidence type="ECO:0000313" key="7">
    <source>
        <dbReference type="EMBL" id="KAF2772406.1"/>
    </source>
</evidence>
<dbReference type="Gene3D" id="3.50.50.60">
    <property type="entry name" value="FAD/NAD(P)-binding domain"/>
    <property type="match status" value="1"/>
</dbReference>
<dbReference type="SUPFAM" id="SSF51905">
    <property type="entry name" value="FAD/NAD(P)-binding domain"/>
    <property type="match status" value="1"/>
</dbReference>
<evidence type="ECO:0000256" key="3">
    <source>
        <dbReference type="ARBA" id="ARBA00022827"/>
    </source>
</evidence>
<organism evidence="7 8">
    <name type="scientific">Teratosphaeria nubilosa</name>
    <dbReference type="NCBI Taxonomy" id="161662"/>
    <lineage>
        <taxon>Eukaryota</taxon>
        <taxon>Fungi</taxon>
        <taxon>Dikarya</taxon>
        <taxon>Ascomycota</taxon>
        <taxon>Pezizomycotina</taxon>
        <taxon>Dothideomycetes</taxon>
        <taxon>Dothideomycetidae</taxon>
        <taxon>Mycosphaerellales</taxon>
        <taxon>Teratosphaeriaceae</taxon>
        <taxon>Teratosphaeria</taxon>
    </lineage>
</organism>
<dbReference type="OrthoDB" id="16820at2759"/>
<dbReference type="InterPro" id="IPR050493">
    <property type="entry name" value="FAD-dep_Monooxygenase_BioMet"/>
</dbReference>
<feature type="domain" description="FAD-binding" evidence="6">
    <location>
        <begin position="10"/>
        <end position="325"/>
    </location>
</feature>
<sequence length="425" mass="46918">MAPASPTGLKVIILGGGISGLTTALALTKFAPKGQVPSIEIYEIRPELATIGGAVNLTPNALRMLDYLGALEIIRARDYGKTIDYLEVFDVYSGKLAESDFRGPEGKGIGNPPYKALRITRGDALKGVIAAVEKHENIKITCGKRTVKIDETERNVTIHFEDGGSASGDLLMGCDGIHSVTRLKHVEPERKAIYSGVSNAFGFAPIDKDFKVHFECTAINFARRGMLLTSYHNSQADSVYVGALMQVEDVGSRDGWKSVGADAEKTRKQLLDRFGDAQIPCVVPLIEKAQDFYLWPVFTLSKEGKWSTDRVMLLGDAAHAMPPQGESTGIVFEDTVLFSRCLTKWIEKGKPNTMREPFKAYEALRKKRIADAFEESKNVVSTVSDAGWLGHTIKTYIVPWYLWFSRSGREKHFLEDVTTVDLGYN</sequence>
<dbReference type="PANTHER" id="PTHR13789:SF309">
    <property type="entry name" value="PUTATIVE (AFU_ORTHOLOGUE AFUA_6G14510)-RELATED"/>
    <property type="match status" value="1"/>
</dbReference>
<evidence type="ECO:0000259" key="6">
    <source>
        <dbReference type="Pfam" id="PF01494"/>
    </source>
</evidence>
<protein>
    <submittedName>
        <fullName evidence="7">FAD/NAD(P)-binding domain-containing protein</fullName>
    </submittedName>
</protein>
<dbReference type="InterPro" id="IPR002938">
    <property type="entry name" value="FAD-bd"/>
</dbReference>
<reference evidence="7" key="1">
    <citation type="journal article" date="2020" name="Stud. Mycol.">
        <title>101 Dothideomycetes genomes: a test case for predicting lifestyles and emergence of pathogens.</title>
        <authorList>
            <person name="Haridas S."/>
            <person name="Albert R."/>
            <person name="Binder M."/>
            <person name="Bloem J."/>
            <person name="Labutti K."/>
            <person name="Salamov A."/>
            <person name="Andreopoulos B."/>
            <person name="Baker S."/>
            <person name="Barry K."/>
            <person name="Bills G."/>
            <person name="Bluhm B."/>
            <person name="Cannon C."/>
            <person name="Castanera R."/>
            <person name="Culley D."/>
            <person name="Daum C."/>
            <person name="Ezra D."/>
            <person name="Gonzalez J."/>
            <person name="Henrissat B."/>
            <person name="Kuo A."/>
            <person name="Liang C."/>
            <person name="Lipzen A."/>
            <person name="Lutzoni F."/>
            <person name="Magnuson J."/>
            <person name="Mondo S."/>
            <person name="Nolan M."/>
            <person name="Ohm R."/>
            <person name="Pangilinan J."/>
            <person name="Park H.-J."/>
            <person name="Ramirez L."/>
            <person name="Alfaro M."/>
            <person name="Sun H."/>
            <person name="Tritt A."/>
            <person name="Yoshinaga Y."/>
            <person name="Zwiers L.-H."/>
            <person name="Turgeon B."/>
            <person name="Goodwin S."/>
            <person name="Spatafora J."/>
            <person name="Crous P."/>
            <person name="Grigoriev I."/>
        </authorList>
    </citation>
    <scope>NUCLEOTIDE SEQUENCE</scope>
    <source>
        <strain evidence="7">CBS 116005</strain>
    </source>
</reference>
<keyword evidence="2" id="KW-0285">Flavoprotein</keyword>
<dbReference type="Pfam" id="PF01494">
    <property type="entry name" value="FAD_binding_3"/>
    <property type="match status" value="1"/>
</dbReference>
<accession>A0A6G1LHS2</accession>
<dbReference type="AlphaFoldDB" id="A0A6G1LHS2"/>
<evidence type="ECO:0000313" key="8">
    <source>
        <dbReference type="Proteomes" id="UP000799436"/>
    </source>
</evidence>
<dbReference type="PANTHER" id="PTHR13789">
    <property type="entry name" value="MONOOXYGENASE"/>
    <property type="match status" value="1"/>
</dbReference>
<proteinExistence type="inferred from homology"/>
<evidence type="ECO:0000256" key="2">
    <source>
        <dbReference type="ARBA" id="ARBA00022630"/>
    </source>
</evidence>